<keyword evidence="2" id="KW-1185">Reference proteome</keyword>
<evidence type="ECO:0000313" key="1">
    <source>
        <dbReference type="EMBL" id="GIX89490.1"/>
    </source>
</evidence>
<name>A0AAV4NYV4_9ARAC</name>
<comment type="caution">
    <text evidence="1">The sequence shown here is derived from an EMBL/GenBank/DDBJ whole genome shotgun (WGS) entry which is preliminary data.</text>
</comment>
<sequence>MISSLISQVNALCINGHFLCIWPVKLDVLLVQNSFLKWYQSAITPLQVACLNDKVDVLSCYSDMDQL</sequence>
<dbReference type="Proteomes" id="UP001054837">
    <property type="component" value="Unassembled WGS sequence"/>
</dbReference>
<dbReference type="AlphaFoldDB" id="A0AAV4NYV4"/>
<dbReference type="EMBL" id="BPLQ01002183">
    <property type="protein sequence ID" value="GIX89490.1"/>
    <property type="molecule type" value="Genomic_DNA"/>
</dbReference>
<gene>
    <name evidence="1" type="ORF">CDAR_598071</name>
</gene>
<protein>
    <submittedName>
        <fullName evidence="1">Uncharacterized protein</fullName>
    </submittedName>
</protein>
<accession>A0AAV4NYV4</accession>
<proteinExistence type="predicted"/>
<evidence type="ECO:0000313" key="2">
    <source>
        <dbReference type="Proteomes" id="UP001054837"/>
    </source>
</evidence>
<organism evidence="1 2">
    <name type="scientific">Caerostris darwini</name>
    <dbReference type="NCBI Taxonomy" id="1538125"/>
    <lineage>
        <taxon>Eukaryota</taxon>
        <taxon>Metazoa</taxon>
        <taxon>Ecdysozoa</taxon>
        <taxon>Arthropoda</taxon>
        <taxon>Chelicerata</taxon>
        <taxon>Arachnida</taxon>
        <taxon>Araneae</taxon>
        <taxon>Araneomorphae</taxon>
        <taxon>Entelegynae</taxon>
        <taxon>Araneoidea</taxon>
        <taxon>Araneidae</taxon>
        <taxon>Caerostris</taxon>
    </lineage>
</organism>
<reference evidence="1 2" key="1">
    <citation type="submission" date="2021-06" db="EMBL/GenBank/DDBJ databases">
        <title>Caerostris darwini draft genome.</title>
        <authorList>
            <person name="Kono N."/>
            <person name="Arakawa K."/>
        </authorList>
    </citation>
    <scope>NUCLEOTIDE SEQUENCE [LARGE SCALE GENOMIC DNA]</scope>
</reference>